<dbReference type="InterPro" id="IPR050809">
    <property type="entry name" value="UgpAE/MalFG_permease"/>
</dbReference>
<name>A0A8J8MJ59_9FIRM</name>
<feature type="transmembrane region" description="Helical" evidence="7">
    <location>
        <begin position="282"/>
        <end position="303"/>
    </location>
</feature>
<feature type="transmembrane region" description="Helical" evidence="7">
    <location>
        <begin position="135"/>
        <end position="165"/>
    </location>
</feature>
<evidence type="ECO:0000256" key="1">
    <source>
        <dbReference type="ARBA" id="ARBA00004651"/>
    </source>
</evidence>
<keyword evidence="3" id="KW-1003">Cell membrane</keyword>
<dbReference type="PANTHER" id="PTHR43227:SF11">
    <property type="entry name" value="BLL4140 PROTEIN"/>
    <property type="match status" value="1"/>
</dbReference>
<feature type="transmembrane region" description="Helical" evidence="7">
    <location>
        <begin position="222"/>
        <end position="242"/>
    </location>
</feature>
<dbReference type="KEGG" id="vpy:HZI73_08035"/>
<evidence type="ECO:0000256" key="6">
    <source>
        <dbReference type="ARBA" id="ARBA00023136"/>
    </source>
</evidence>
<dbReference type="InterPro" id="IPR035906">
    <property type="entry name" value="MetI-like_sf"/>
</dbReference>
<dbReference type="PANTHER" id="PTHR43227">
    <property type="entry name" value="BLL4140 PROTEIN"/>
    <property type="match status" value="1"/>
</dbReference>
<dbReference type="CDD" id="cd06261">
    <property type="entry name" value="TM_PBP2"/>
    <property type="match status" value="1"/>
</dbReference>
<feature type="transmembrane region" description="Helical" evidence="7">
    <location>
        <begin position="29"/>
        <end position="56"/>
    </location>
</feature>
<evidence type="ECO:0000256" key="4">
    <source>
        <dbReference type="ARBA" id="ARBA00022692"/>
    </source>
</evidence>
<accession>A0A8J8MJ59</accession>
<reference evidence="9" key="1">
    <citation type="submission" date="2020-07" db="EMBL/GenBank/DDBJ databases">
        <title>Vallitalea pronyensis genome.</title>
        <authorList>
            <person name="Postec A."/>
        </authorList>
    </citation>
    <scope>NUCLEOTIDE SEQUENCE</scope>
    <source>
        <strain evidence="9">FatNI3</strain>
    </source>
</reference>
<dbReference type="Gene3D" id="1.10.3720.10">
    <property type="entry name" value="MetI-like"/>
    <property type="match status" value="1"/>
</dbReference>
<keyword evidence="6 7" id="KW-0472">Membrane</keyword>
<dbReference type="Proteomes" id="UP000683246">
    <property type="component" value="Chromosome"/>
</dbReference>
<dbReference type="InterPro" id="IPR000515">
    <property type="entry name" value="MetI-like"/>
</dbReference>
<comment type="similarity">
    <text evidence="7">Belongs to the binding-protein-dependent transport system permease family.</text>
</comment>
<sequence>MEQVVSIKRKKKRRNIFYMLKEDYKKHKLIYFMLIPVLLYYIIFQYGPMLGIVIGFKDYRPGLGIFGSKWVGFEYFQHFLSSRYFWRLVKNTLTINFYLLLFGFPAPIILALLLNEVKHKAFKKTVQTITYMPHFISLVVVSGIIVDLVATDGVINDILAFFGFQRQNLLTISGLFRPIFVTSDIWQHIGWGTIIYLAALSGISPSLYEAAKIDGANRFKQIIHVTLPGIAPTITILLIMRIGKMMLVGWEKIILLYNPVIYETADVISSFVYRKGLLEFDFSYSTAVGLFNSVINFGLLIAANKIGKKISGSGLW</sequence>
<feature type="domain" description="ABC transmembrane type-1" evidence="8">
    <location>
        <begin position="89"/>
        <end position="303"/>
    </location>
</feature>
<dbReference type="GO" id="GO:0055085">
    <property type="term" value="P:transmembrane transport"/>
    <property type="evidence" value="ECO:0007669"/>
    <property type="project" value="InterPro"/>
</dbReference>
<dbReference type="GO" id="GO:0005886">
    <property type="term" value="C:plasma membrane"/>
    <property type="evidence" value="ECO:0007669"/>
    <property type="project" value="UniProtKB-SubCell"/>
</dbReference>
<organism evidence="9 10">
    <name type="scientific">Vallitalea pronyensis</name>
    <dbReference type="NCBI Taxonomy" id="1348613"/>
    <lineage>
        <taxon>Bacteria</taxon>
        <taxon>Bacillati</taxon>
        <taxon>Bacillota</taxon>
        <taxon>Clostridia</taxon>
        <taxon>Lachnospirales</taxon>
        <taxon>Vallitaleaceae</taxon>
        <taxon>Vallitalea</taxon>
    </lineage>
</organism>
<keyword evidence="5 7" id="KW-1133">Transmembrane helix</keyword>
<proteinExistence type="inferred from homology"/>
<dbReference type="SUPFAM" id="SSF161098">
    <property type="entry name" value="MetI-like"/>
    <property type="match status" value="1"/>
</dbReference>
<evidence type="ECO:0000259" key="8">
    <source>
        <dbReference type="PROSITE" id="PS50928"/>
    </source>
</evidence>
<keyword evidence="10" id="KW-1185">Reference proteome</keyword>
<feature type="transmembrane region" description="Helical" evidence="7">
    <location>
        <begin position="95"/>
        <end position="114"/>
    </location>
</feature>
<evidence type="ECO:0000313" key="10">
    <source>
        <dbReference type="Proteomes" id="UP000683246"/>
    </source>
</evidence>
<evidence type="ECO:0000256" key="7">
    <source>
        <dbReference type="RuleBase" id="RU363032"/>
    </source>
</evidence>
<dbReference type="AlphaFoldDB" id="A0A8J8MJ59"/>
<dbReference type="Pfam" id="PF00528">
    <property type="entry name" value="BPD_transp_1"/>
    <property type="match status" value="1"/>
</dbReference>
<evidence type="ECO:0000256" key="5">
    <source>
        <dbReference type="ARBA" id="ARBA00022989"/>
    </source>
</evidence>
<feature type="transmembrane region" description="Helical" evidence="7">
    <location>
        <begin position="185"/>
        <end position="210"/>
    </location>
</feature>
<evidence type="ECO:0000256" key="3">
    <source>
        <dbReference type="ARBA" id="ARBA00022475"/>
    </source>
</evidence>
<keyword evidence="2 7" id="KW-0813">Transport</keyword>
<evidence type="ECO:0000313" key="9">
    <source>
        <dbReference type="EMBL" id="QUI22248.1"/>
    </source>
</evidence>
<evidence type="ECO:0000256" key="2">
    <source>
        <dbReference type="ARBA" id="ARBA00022448"/>
    </source>
</evidence>
<dbReference type="PROSITE" id="PS50928">
    <property type="entry name" value="ABC_TM1"/>
    <property type="match status" value="1"/>
</dbReference>
<dbReference type="RefSeq" id="WP_212697731.1">
    <property type="nucleotide sequence ID" value="NZ_CP058649.1"/>
</dbReference>
<gene>
    <name evidence="9" type="ORF">HZI73_08035</name>
</gene>
<protein>
    <submittedName>
        <fullName evidence="9">Sugar ABC transporter permease</fullName>
    </submittedName>
</protein>
<keyword evidence="4 7" id="KW-0812">Transmembrane</keyword>
<comment type="subcellular location">
    <subcellularLocation>
        <location evidence="1 7">Cell membrane</location>
        <topology evidence="1 7">Multi-pass membrane protein</topology>
    </subcellularLocation>
</comment>
<dbReference type="EMBL" id="CP058649">
    <property type="protein sequence ID" value="QUI22248.1"/>
    <property type="molecule type" value="Genomic_DNA"/>
</dbReference>